<evidence type="ECO:0000313" key="6">
    <source>
        <dbReference type="EMBL" id="PIK41403.1"/>
    </source>
</evidence>
<evidence type="ECO:0000259" key="5">
    <source>
        <dbReference type="Pfam" id="PF00151"/>
    </source>
</evidence>
<dbReference type="OrthoDB" id="199913at2759"/>
<comment type="subcellular location">
    <subcellularLocation>
        <location evidence="1">Secreted</location>
    </subcellularLocation>
</comment>
<evidence type="ECO:0000256" key="2">
    <source>
        <dbReference type="ARBA" id="ARBA00010701"/>
    </source>
</evidence>
<dbReference type="InterPro" id="IPR029058">
    <property type="entry name" value="AB_hydrolase_fold"/>
</dbReference>
<comment type="caution">
    <text evidence="6">The sequence shown here is derived from an EMBL/GenBank/DDBJ whole genome shotgun (WGS) entry which is preliminary data.</text>
</comment>
<dbReference type="AlphaFoldDB" id="A0A2G8K088"/>
<dbReference type="PANTHER" id="PTHR11610">
    <property type="entry name" value="LIPASE"/>
    <property type="match status" value="1"/>
</dbReference>
<dbReference type="PANTHER" id="PTHR11610:SF178">
    <property type="entry name" value="LIPASE MEMBER H-A-LIKE PROTEIN"/>
    <property type="match status" value="1"/>
</dbReference>
<dbReference type="GO" id="GO:0016042">
    <property type="term" value="P:lipid catabolic process"/>
    <property type="evidence" value="ECO:0007669"/>
    <property type="project" value="TreeGrafter"/>
</dbReference>
<dbReference type="InterPro" id="IPR013818">
    <property type="entry name" value="Lipase"/>
</dbReference>
<proteinExistence type="inferred from homology"/>
<dbReference type="InterPro" id="IPR000734">
    <property type="entry name" value="TAG_lipase"/>
</dbReference>
<dbReference type="STRING" id="307972.A0A2G8K088"/>
<feature type="domain" description="Lipase" evidence="5">
    <location>
        <begin position="7"/>
        <end position="218"/>
    </location>
</feature>
<keyword evidence="7" id="KW-1185">Reference proteome</keyword>
<accession>A0A2G8K088</accession>
<evidence type="ECO:0000256" key="3">
    <source>
        <dbReference type="ARBA" id="ARBA00022525"/>
    </source>
</evidence>
<gene>
    <name evidence="6" type="ORF">BSL78_21752</name>
</gene>
<dbReference type="Proteomes" id="UP000230750">
    <property type="component" value="Unassembled WGS sequence"/>
</dbReference>
<evidence type="ECO:0000256" key="1">
    <source>
        <dbReference type="ARBA" id="ARBA00004613"/>
    </source>
</evidence>
<dbReference type="EMBL" id="MRZV01001022">
    <property type="protein sequence ID" value="PIK41403.1"/>
    <property type="molecule type" value="Genomic_DNA"/>
</dbReference>
<dbReference type="GO" id="GO:0005615">
    <property type="term" value="C:extracellular space"/>
    <property type="evidence" value="ECO:0007669"/>
    <property type="project" value="TreeGrafter"/>
</dbReference>
<reference evidence="6 7" key="1">
    <citation type="journal article" date="2017" name="PLoS Biol.">
        <title>The sea cucumber genome provides insights into morphological evolution and visceral regeneration.</title>
        <authorList>
            <person name="Zhang X."/>
            <person name="Sun L."/>
            <person name="Yuan J."/>
            <person name="Sun Y."/>
            <person name="Gao Y."/>
            <person name="Zhang L."/>
            <person name="Li S."/>
            <person name="Dai H."/>
            <person name="Hamel J.F."/>
            <person name="Liu C."/>
            <person name="Yu Y."/>
            <person name="Liu S."/>
            <person name="Lin W."/>
            <person name="Guo K."/>
            <person name="Jin S."/>
            <person name="Xu P."/>
            <person name="Storey K.B."/>
            <person name="Huan P."/>
            <person name="Zhang T."/>
            <person name="Zhou Y."/>
            <person name="Zhang J."/>
            <person name="Lin C."/>
            <person name="Li X."/>
            <person name="Xing L."/>
            <person name="Huo D."/>
            <person name="Sun M."/>
            <person name="Wang L."/>
            <person name="Mercier A."/>
            <person name="Li F."/>
            <person name="Yang H."/>
            <person name="Xiang J."/>
        </authorList>
    </citation>
    <scope>NUCLEOTIDE SEQUENCE [LARGE SCALE GENOMIC DNA]</scope>
    <source>
        <strain evidence="6">Shaxun</strain>
        <tissue evidence="6">Muscle</tissue>
    </source>
</reference>
<evidence type="ECO:0000256" key="4">
    <source>
        <dbReference type="RuleBase" id="RU004262"/>
    </source>
</evidence>
<dbReference type="Gene3D" id="3.40.50.1820">
    <property type="entry name" value="alpha/beta hydrolase"/>
    <property type="match status" value="1"/>
</dbReference>
<keyword evidence="3" id="KW-0964">Secreted</keyword>
<evidence type="ECO:0000313" key="7">
    <source>
        <dbReference type="Proteomes" id="UP000230750"/>
    </source>
</evidence>
<sequence length="234" mass="25842">MCFPSIGCFTDELSCHQGCAPETPEQINTRFFLYTPELPDTLQALSLSDVSSIRNSNFRGNRPTKFIIHGLNGNAMQSKFLEMKDALLSIGNFNVILVDWGDGADLIDLHRIIADVTSVPHSYAIARQNTRVVGRQIGELSKKLVSLAGSSYSSMHLIGHSLGAHTAGYAGEYLSGVYGRITGLDLQQDLDMRVSHKPDVCLRNRSSRFVDVIHTDTVFGYNTEVSRHKVITLI</sequence>
<dbReference type="Pfam" id="PF00151">
    <property type="entry name" value="Lipase"/>
    <property type="match status" value="1"/>
</dbReference>
<dbReference type="SUPFAM" id="SSF53474">
    <property type="entry name" value="alpha/beta-Hydrolases"/>
    <property type="match status" value="1"/>
</dbReference>
<name>A0A2G8K088_STIJA</name>
<organism evidence="6 7">
    <name type="scientific">Stichopus japonicus</name>
    <name type="common">Sea cucumber</name>
    <dbReference type="NCBI Taxonomy" id="307972"/>
    <lineage>
        <taxon>Eukaryota</taxon>
        <taxon>Metazoa</taxon>
        <taxon>Echinodermata</taxon>
        <taxon>Eleutherozoa</taxon>
        <taxon>Echinozoa</taxon>
        <taxon>Holothuroidea</taxon>
        <taxon>Aspidochirotacea</taxon>
        <taxon>Aspidochirotida</taxon>
        <taxon>Stichopodidae</taxon>
        <taxon>Apostichopus</taxon>
    </lineage>
</organism>
<dbReference type="GO" id="GO:0016298">
    <property type="term" value="F:lipase activity"/>
    <property type="evidence" value="ECO:0007669"/>
    <property type="project" value="InterPro"/>
</dbReference>
<protein>
    <submittedName>
        <fullName evidence="6">Putative pancreatic lipase-related protein 2</fullName>
    </submittedName>
</protein>
<comment type="similarity">
    <text evidence="2 4">Belongs to the AB hydrolase superfamily. Lipase family.</text>
</comment>